<dbReference type="EMBL" id="JAAFGS010000002">
    <property type="protein sequence ID" value="NGZ75300.1"/>
    <property type="molecule type" value="Genomic_DNA"/>
</dbReference>
<dbReference type="RefSeq" id="WP_166273699.1">
    <property type="nucleotide sequence ID" value="NZ_JAAFGS010000002.1"/>
</dbReference>
<accession>A0ABX0F5U7</accession>
<evidence type="ECO:0000313" key="2">
    <source>
        <dbReference type="Proteomes" id="UP000800303"/>
    </source>
</evidence>
<protein>
    <submittedName>
        <fullName evidence="1">Uncharacterized protein</fullName>
    </submittedName>
</protein>
<name>A0ABX0F5U7_9BACL</name>
<gene>
    <name evidence="1" type="ORF">GYN08_08205</name>
</gene>
<dbReference type="Proteomes" id="UP000800303">
    <property type="component" value="Unassembled WGS sequence"/>
</dbReference>
<evidence type="ECO:0000313" key="1">
    <source>
        <dbReference type="EMBL" id="NGZ75300.1"/>
    </source>
</evidence>
<reference evidence="1 2" key="1">
    <citation type="submission" date="2020-01" db="EMBL/GenBank/DDBJ databases">
        <title>Polyphasic characterisation and genomic insights into a novel alkali tolerant bacterium VR-M41.</title>
        <authorList>
            <person name="Vemuluri V.R."/>
        </authorList>
    </citation>
    <scope>NUCLEOTIDE SEQUENCE [LARGE SCALE GENOMIC DNA]</scope>
    <source>
        <strain evidence="1 2">VR-M41</strain>
    </source>
</reference>
<comment type="caution">
    <text evidence="1">The sequence shown here is derived from an EMBL/GenBank/DDBJ whole genome shotgun (WGS) entry which is preliminary data.</text>
</comment>
<organism evidence="1 2">
    <name type="scientific">Saccharibacillus alkalitolerans</name>
    <dbReference type="NCBI Taxonomy" id="2705290"/>
    <lineage>
        <taxon>Bacteria</taxon>
        <taxon>Bacillati</taxon>
        <taxon>Bacillota</taxon>
        <taxon>Bacilli</taxon>
        <taxon>Bacillales</taxon>
        <taxon>Paenibacillaceae</taxon>
        <taxon>Saccharibacillus</taxon>
    </lineage>
</organism>
<sequence length="251" mass="27928">MYIEHIFDKSIAQIRLRPSVDYAALHKMLYEGIGIGKAKAGGSEEARLLLGMAKVSPERFLIADDPSLLNKELNLRNVFLLCERTGTPTEELRHYREALERTAVRVLGDANGMLSALLLGSGFRLAGQGEGNPAIAVAERECLKEHEEELKSFSRILPYSTTEMTLGPCLFSPEERESLTRRPAGGETEVPSRGASPSYANVLTVYSLLINNLMYLINDTHQKLYVDAALPINRIFRFTLPEMKLTAAQVF</sequence>
<proteinExistence type="predicted"/>
<keyword evidence="2" id="KW-1185">Reference proteome</keyword>